<evidence type="ECO:0000313" key="4">
    <source>
        <dbReference type="Proteomes" id="UP000054321"/>
    </source>
</evidence>
<gene>
    <name evidence="3" type="ORF">OIDMADRAFT_49223</name>
</gene>
<protein>
    <recommendedName>
        <fullName evidence="2">F-box domain-containing protein</fullName>
    </recommendedName>
</protein>
<dbReference type="PROSITE" id="PS50181">
    <property type="entry name" value="FBOX"/>
    <property type="match status" value="1"/>
</dbReference>
<evidence type="ECO:0000313" key="3">
    <source>
        <dbReference type="EMBL" id="KIN05707.1"/>
    </source>
</evidence>
<dbReference type="InterPro" id="IPR036047">
    <property type="entry name" value="F-box-like_dom_sf"/>
</dbReference>
<dbReference type="STRING" id="913774.A0A0C3HU01"/>
<feature type="region of interest" description="Disordered" evidence="1">
    <location>
        <begin position="465"/>
        <end position="506"/>
    </location>
</feature>
<name>A0A0C3HU01_OIDMZ</name>
<keyword evidence="4" id="KW-1185">Reference proteome</keyword>
<feature type="domain" description="F-box" evidence="2">
    <location>
        <begin position="1"/>
        <end position="47"/>
    </location>
</feature>
<dbReference type="InterPro" id="IPR038946">
    <property type="entry name" value="FBXO47"/>
</dbReference>
<dbReference type="InterPro" id="IPR001810">
    <property type="entry name" value="F-box_dom"/>
</dbReference>
<dbReference type="PANTHER" id="PTHR34098:SF1">
    <property type="entry name" value="F-BOX ONLY PROTEIN 47"/>
    <property type="match status" value="1"/>
</dbReference>
<dbReference type="Pfam" id="PF00646">
    <property type="entry name" value="F-box"/>
    <property type="match status" value="1"/>
</dbReference>
<dbReference type="SUPFAM" id="SSF81383">
    <property type="entry name" value="F-box domain"/>
    <property type="match status" value="1"/>
</dbReference>
<reference evidence="4" key="2">
    <citation type="submission" date="2015-01" db="EMBL/GenBank/DDBJ databases">
        <title>Evolutionary Origins and Diversification of the Mycorrhizal Mutualists.</title>
        <authorList>
            <consortium name="DOE Joint Genome Institute"/>
            <consortium name="Mycorrhizal Genomics Consortium"/>
            <person name="Kohler A."/>
            <person name="Kuo A."/>
            <person name="Nagy L.G."/>
            <person name="Floudas D."/>
            <person name="Copeland A."/>
            <person name="Barry K.W."/>
            <person name="Cichocki N."/>
            <person name="Veneault-Fourrey C."/>
            <person name="LaButti K."/>
            <person name="Lindquist E.A."/>
            <person name="Lipzen A."/>
            <person name="Lundell T."/>
            <person name="Morin E."/>
            <person name="Murat C."/>
            <person name="Riley R."/>
            <person name="Ohm R."/>
            <person name="Sun H."/>
            <person name="Tunlid A."/>
            <person name="Henrissat B."/>
            <person name="Grigoriev I.V."/>
            <person name="Hibbett D.S."/>
            <person name="Martin F."/>
        </authorList>
    </citation>
    <scope>NUCLEOTIDE SEQUENCE [LARGE SCALE GENOMIC DNA]</scope>
    <source>
        <strain evidence="4">Zn</strain>
    </source>
</reference>
<evidence type="ECO:0000256" key="1">
    <source>
        <dbReference type="SAM" id="MobiDB-lite"/>
    </source>
</evidence>
<evidence type="ECO:0000259" key="2">
    <source>
        <dbReference type="PROSITE" id="PS50181"/>
    </source>
</evidence>
<organism evidence="3 4">
    <name type="scientific">Oidiodendron maius (strain Zn)</name>
    <dbReference type="NCBI Taxonomy" id="913774"/>
    <lineage>
        <taxon>Eukaryota</taxon>
        <taxon>Fungi</taxon>
        <taxon>Dikarya</taxon>
        <taxon>Ascomycota</taxon>
        <taxon>Pezizomycotina</taxon>
        <taxon>Leotiomycetes</taxon>
        <taxon>Leotiomycetes incertae sedis</taxon>
        <taxon>Myxotrichaceae</taxon>
        <taxon>Oidiodendron</taxon>
    </lineage>
</organism>
<accession>A0A0C3HU01</accession>
<dbReference type="Proteomes" id="UP000054321">
    <property type="component" value="Unassembled WGS sequence"/>
</dbReference>
<reference evidence="3 4" key="1">
    <citation type="submission" date="2014-04" db="EMBL/GenBank/DDBJ databases">
        <authorList>
            <consortium name="DOE Joint Genome Institute"/>
            <person name="Kuo A."/>
            <person name="Martino E."/>
            <person name="Perotto S."/>
            <person name="Kohler A."/>
            <person name="Nagy L.G."/>
            <person name="Floudas D."/>
            <person name="Copeland A."/>
            <person name="Barry K.W."/>
            <person name="Cichocki N."/>
            <person name="Veneault-Fourrey C."/>
            <person name="LaButti K."/>
            <person name="Lindquist E.A."/>
            <person name="Lipzen A."/>
            <person name="Lundell T."/>
            <person name="Morin E."/>
            <person name="Murat C."/>
            <person name="Sun H."/>
            <person name="Tunlid A."/>
            <person name="Henrissat B."/>
            <person name="Grigoriev I.V."/>
            <person name="Hibbett D.S."/>
            <person name="Martin F."/>
            <person name="Nordberg H.P."/>
            <person name="Cantor M.N."/>
            <person name="Hua S.X."/>
        </authorList>
    </citation>
    <scope>NUCLEOTIDE SEQUENCE [LARGE SCALE GENOMIC DNA]</scope>
    <source>
        <strain evidence="3 4">Zn</strain>
    </source>
</reference>
<dbReference type="AlphaFoldDB" id="A0A0C3HU01"/>
<dbReference type="OrthoDB" id="5359231at2759"/>
<dbReference type="EMBL" id="KN832871">
    <property type="protein sequence ID" value="KIN05707.1"/>
    <property type="molecule type" value="Genomic_DNA"/>
</dbReference>
<dbReference type="InParanoid" id="A0A0C3HU01"/>
<feature type="region of interest" description="Disordered" evidence="1">
    <location>
        <begin position="414"/>
        <end position="448"/>
    </location>
</feature>
<dbReference type="HOGENOM" id="CLU_015634_0_0_1"/>
<dbReference type="PANTHER" id="PTHR34098">
    <property type="entry name" value="F-BOX ONLY PROTEIN 47"/>
    <property type="match status" value="1"/>
</dbReference>
<sequence>MLCLVSLPYEVLSYIVSNIDFDDVFNLGITCKALHFLLTEESICKLIVQGKVRFSREARDALAARGGNNASALRRVAKRREALATARPFTAAIIGFADAYLYCNGVLCYTLDQKVRILDLHHSGEYETVISIPELVTEALPNIGDNTRGQFQVLYYSDNIVACVYKSACLEPAAWLIVFDIETKQILTTKGLESAYKIFVRHNNEFLYYGTHSEIGTDGFRKWVIHGYDFKHMKWLEHRLHLSELVGSEIGSSICFELYNGYFYALSNQTSFEVEEIDWTSFYHCVRFPLALPRREYIEKTEDESMWRRQHQEGPIDDRWTSLRLDIDEITGDLKIIECRREWRQGSSRSRRTCYTTDIIFPRSPDEVDLYIASSSSSSLSSSTASATTAIGSPKALAHDLSSFPDEPILRLLGPEDNPHHMPPPPRLPQFTHPENDGSGQPTFPITDSPLRYYNTSASTFLDLVDDPLPSSQRTQRLRVRSGSRKLGPPLLQSPSHFRRPGLLRDPPSDLSTALKDMYSDQPIRYWPPAQNTLHPNKEVDALYTLLNPPTHLGNVDGTADERSLLYVTGGYEEPQAIVFVAFDPAIKLAGLKRWGGIKEGVRQKSPSRASHIDEWAISVHNNGGCQTLSNNVDEADRVISVKRSGKDKATANHRSSVTFSSFDKSEDVQDINEPSLSRVGKCNWARLERAMYRDIGIGYYFGLERSSEI</sequence>
<proteinExistence type="predicted"/>